<dbReference type="AlphaFoldDB" id="A0A2C5Z9N8"/>
<evidence type="ECO:0000256" key="2">
    <source>
        <dbReference type="SAM" id="MobiDB-lite"/>
    </source>
</evidence>
<accession>A0A2C5Z9N8</accession>
<dbReference type="EMBL" id="NJES01000161">
    <property type="protein sequence ID" value="PHH76500.1"/>
    <property type="molecule type" value="Genomic_DNA"/>
</dbReference>
<evidence type="ECO:0000313" key="4">
    <source>
        <dbReference type="Proteomes" id="UP000226431"/>
    </source>
</evidence>
<proteinExistence type="predicted"/>
<feature type="region of interest" description="Disordered" evidence="2">
    <location>
        <begin position="45"/>
        <end position="95"/>
    </location>
</feature>
<feature type="coiled-coil region" evidence="1">
    <location>
        <begin position="96"/>
        <end position="123"/>
    </location>
</feature>
<name>A0A2C5Z9N8_9HYPO</name>
<keyword evidence="4" id="KW-1185">Reference proteome</keyword>
<sequence>MQQEGPYTPDSRRSPASAQSNISGSTLSPPPACFSCRAIEEERRRLRQGLEPSPSFRIPRRQLNRNSPLNAPQDGTPPRIPPKAEGRSRVSSGPEVAALRERVAGAMNEVERLQRQIDEVVERQSLYANSRPSTSYSTRYILPGELYLAFAANMPY</sequence>
<gene>
    <name evidence="3" type="ORF">CDD80_1504</name>
</gene>
<feature type="compositionally biased region" description="Polar residues" evidence="2">
    <location>
        <begin position="14"/>
        <end position="27"/>
    </location>
</feature>
<organism evidence="3 4">
    <name type="scientific">Ophiocordyceps camponoti-rufipedis</name>
    <dbReference type="NCBI Taxonomy" id="2004952"/>
    <lineage>
        <taxon>Eukaryota</taxon>
        <taxon>Fungi</taxon>
        <taxon>Dikarya</taxon>
        <taxon>Ascomycota</taxon>
        <taxon>Pezizomycotina</taxon>
        <taxon>Sordariomycetes</taxon>
        <taxon>Hypocreomycetidae</taxon>
        <taxon>Hypocreales</taxon>
        <taxon>Ophiocordycipitaceae</taxon>
        <taxon>Ophiocordyceps</taxon>
    </lineage>
</organism>
<feature type="region of interest" description="Disordered" evidence="2">
    <location>
        <begin position="1"/>
        <end position="33"/>
    </location>
</feature>
<comment type="caution">
    <text evidence="3">The sequence shown here is derived from an EMBL/GenBank/DDBJ whole genome shotgun (WGS) entry which is preliminary data.</text>
</comment>
<dbReference type="Proteomes" id="UP000226431">
    <property type="component" value="Unassembled WGS sequence"/>
</dbReference>
<dbReference type="STRING" id="2004952.A0A2C5Z9N8"/>
<evidence type="ECO:0000256" key="1">
    <source>
        <dbReference type="SAM" id="Coils"/>
    </source>
</evidence>
<reference evidence="3 4" key="1">
    <citation type="submission" date="2017-06" db="EMBL/GenBank/DDBJ databases">
        <title>Ant-infecting Ophiocordyceps genomes reveal a high diversity of potential behavioral manipulation genes and a possible major role for enterotoxins.</title>
        <authorList>
            <person name="De Bekker C."/>
            <person name="Evans H.C."/>
            <person name="Brachmann A."/>
            <person name="Hughes D.P."/>
        </authorList>
    </citation>
    <scope>NUCLEOTIDE SEQUENCE [LARGE SCALE GENOMIC DNA]</scope>
    <source>
        <strain evidence="3 4">Map16</strain>
    </source>
</reference>
<protein>
    <submittedName>
        <fullName evidence="3">Uncharacterized protein</fullName>
    </submittedName>
</protein>
<keyword evidence="1" id="KW-0175">Coiled coil</keyword>
<dbReference type="OrthoDB" id="3595619at2759"/>
<evidence type="ECO:0000313" key="3">
    <source>
        <dbReference type="EMBL" id="PHH76500.1"/>
    </source>
</evidence>